<dbReference type="AlphaFoldDB" id="A0A420UUE2"/>
<dbReference type="EMBL" id="JNAD02000022">
    <property type="protein sequence ID" value="RKM90812.1"/>
    <property type="molecule type" value="Genomic_DNA"/>
</dbReference>
<feature type="region of interest" description="Disordered" evidence="1">
    <location>
        <begin position="148"/>
        <end position="196"/>
    </location>
</feature>
<protein>
    <recommendedName>
        <fullName evidence="5">Integral membrane protein</fullName>
    </recommendedName>
</protein>
<keyword evidence="4" id="KW-1185">Reference proteome</keyword>
<evidence type="ECO:0000256" key="1">
    <source>
        <dbReference type="SAM" id="MobiDB-lite"/>
    </source>
</evidence>
<name>A0A420UUE2_9ACTN</name>
<reference evidence="3 4" key="1">
    <citation type="journal article" date="2014" name="Genome Announc.">
        <title>Draft Genome Sequence of Streptomyces fradiae ATCC 19609, a Strain Highly Sensitive to Antibiotics.</title>
        <authorList>
            <person name="Bekker O.B."/>
            <person name="Klimina K.M."/>
            <person name="Vatlin A.A."/>
            <person name="Zakharevich N.V."/>
            <person name="Kasianov A.S."/>
            <person name="Danilenko V.N."/>
        </authorList>
    </citation>
    <scope>NUCLEOTIDE SEQUENCE [LARGE SCALE GENOMIC DNA]</scope>
    <source>
        <strain evidence="3 4">ATCC 19609</strain>
    </source>
</reference>
<accession>A0A420UUE2</accession>
<proteinExistence type="predicted"/>
<feature type="compositionally biased region" description="Low complexity" evidence="1">
    <location>
        <begin position="177"/>
        <end position="187"/>
    </location>
</feature>
<keyword evidence="2" id="KW-1133">Transmembrane helix</keyword>
<evidence type="ECO:0000313" key="3">
    <source>
        <dbReference type="EMBL" id="RKM90812.1"/>
    </source>
</evidence>
<organism evidence="3 4">
    <name type="scientific">Streptomyces xinghaiensis</name>
    <dbReference type="NCBI Taxonomy" id="1038928"/>
    <lineage>
        <taxon>Bacteria</taxon>
        <taxon>Bacillati</taxon>
        <taxon>Actinomycetota</taxon>
        <taxon>Actinomycetes</taxon>
        <taxon>Kitasatosporales</taxon>
        <taxon>Streptomycetaceae</taxon>
        <taxon>Streptomyces</taxon>
    </lineage>
</organism>
<feature type="transmembrane region" description="Helical" evidence="2">
    <location>
        <begin position="88"/>
        <end position="104"/>
    </location>
</feature>
<dbReference type="Proteomes" id="UP000028058">
    <property type="component" value="Unassembled WGS sequence"/>
</dbReference>
<evidence type="ECO:0000256" key="2">
    <source>
        <dbReference type="SAM" id="Phobius"/>
    </source>
</evidence>
<evidence type="ECO:0008006" key="5">
    <source>
        <dbReference type="Google" id="ProtNLM"/>
    </source>
</evidence>
<comment type="caution">
    <text evidence="3">The sequence shown here is derived from an EMBL/GenBank/DDBJ whole genome shotgun (WGS) entry which is preliminary data.</text>
</comment>
<sequence length="196" mass="20620">MVRVPAVWMWWTGLVTAALGAAVPVSLLGRRIGLLAGAALLLLAAVAVFAARRGRYRELADGAARAGRRDFLQDRAVTARVWRRGHRWWLWAAAAAALGSSFAAPAAGGMLLAGAGAGLWAKAVWLGRWERRHEALLWVRPEWARRGPAGKDTRGYRTTGIAAGDAAPGGGKRKVLPAAGHPAPAAGTRKRTAAAA</sequence>
<gene>
    <name evidence="3" type="ORF">SFRA_031360</name>
</gene>
<keyword evidence="2" id="KW-0812">Transmembrane</keyword>
<dbReference type="OrthoDB" id="4305297at2"/>
<evidence type="ECO:0000313" key="4">
    <source>
        <dbReference type="Proteomes" id="UP000028058"/>
    </source>
</evidence>
<feature type="transmembrane region" description="Helical" evidence="2">
    <location>
        <begin position="32"/>
        <end position="51"/>
    </location>
</feature>
<keyword evidence="2" id="KW-0472">Membrane</keyword>